<dbReference type="EMBL" id="KN833034">
    <property type="protein sequence ID" value="KIM76514.1"/>
    <property type="molecule type" value="Genomic_DNA"/>
</dbReference>
<proteinExistence type="predicted"/>
<evidence type="ECO:0000313" key="1">
    <source>
        <dbReference type="EMBL" id="KIM76514.1"/>
    </source>
</evidence>
<dbReference type="AlphaFoldDB" id="A0A0C3F990"/>
<reference evidence="2" key="2">
    <citation type="submission" date="2015-01" db="EMBL/GenBank/DDBJ databases">
        <title>Evolutionary Origins and Diversification of the Mycorrhizal Mutualists.</title>
        <authorList>
            <consortium name="DOE Joint Genome Institute"/>
            <consortium name="Mycorrhizal Genomics Consortium"/>
            <person name="Kohler A."/>
            <person name="Kuo A."/>
            <person name="Nagy L.G."/>
            <person name="Floudas D."/>
            <person name="Copeland A."/>
            <person name="Barry K.W."/>
            <person name="Cichocki N."/>
            <person name="Veneault-Fourrey C."/>
            <person name="LaButti K."/>
            <person name="Lindquist E.A."/>
            <person name="Lipzen A."/>
            <person name="Lundell T."/>
            <person name="Morin E."/>
            <person name="Murat C."/>
            <person name="Riley R."/>
            <person name="Ohm R."/>
            <person name="Sun H."/>
            <person name="Tunlid A."/>
            <person name="Henrissat B."/>
            <person name="Grigoriev I.V."/>
            <person name="Hibbett D.S."/>
            <person name="Martin F."/>
        </authorList>
    </citation>
    <scope>NUCLEOTIDE SEQUENCE [LARGE SCALE GENOMIC DNA]</scope>
    <source>
        <strain evidence="2">F 1598</strain>
    </source>
</reference>
<reference evidence="1 2" key="1">
    <citation type="submission" date="2014-04" db="EMBL/GenBank/DDBJ databases">
        <authorList>
            <consortium name="DOE Joint Genome Institute"/>
            <person name="Kuo A."/>
            <person name="Tarkka M."/>
            <person name="Buscot F."/>
            <person name="Kohler A."/>
            <person name="Nagy L.G."/>
            <person name="Floudas D."/>
            <person name="Copeland A."/>
            <person name="Barry K.W."/>
            <person name="Cichocki N."/>
            <person name="Veneault-Fourrey C."/>
            <person name="LaButti K."/>
            <person name="Lindquist E.A."/>
            <person name="Lipzen A."/>
            <person name="Lundell T."/>
            <person name="Morin E."/>
            <person name="Murat C."/>
            <person name="Sun H."/>
            <person name="Tunlid A."/>
            <person name="Henrissat B."/>
            <person name="Grigoriev I.V."/>
            <person name="Hibbett D.S."/>
            <person name="Martin F."/>
            <person name="Nordberg H.P."/>
            <person name="Cantor M.N."/>
            <person name="Hua S.X."/>
        </authorList>
    </citation>
    <scope>NUCLEOTIDE SEQUENCE [LARGE SCALE GENOMIC DNA]</scope>
    <source>
        <strain evidence="1 2">F 1598</strain>
    </source>
</reference>
<dbReference type="Proteomes" id="UP000054166">
    <property type="component" value="Unassembled WGS sequence"/>
</dbReference>
<gene>
    <name evidence="1" type="ORF">PILCRDRAFT_645223</name>
</gene>
<sequence>MRWYVLPQCTRDRNEKGILLSNKCTKLKKYRNCLRRHLLPIFCVMLPQAEKWEKGGGASLRGGVLFRRDFSVLTCLCLRLPCPGSSQATIRHCDSPKVGNSGPLSQNERVGMVNTSLPSFAGAIKETATNKKH</sequence>
<keyword evidence="2" id="KW-1185">Reference proteome</keyword>
<name>A0A0C3F990_PILCF</name>
<dbReference type="HOGENOM" id="CLU_1907474_0_0_1"/>
<accession>A0A0C3F990</accession>
<protein>
    <submittedName>
        <fullName evidence="1">Uncharacterized protein</fullName>
    </submittedName>
</protein>
<dbReference type="InParanoid" id="A0A0C3F990"/>
<evidence type="ECO:0000313" key="2">
    <source>
        <dbReference type="Proteomes" id="UP000054166"/>
    </source>
</evidence>
<organism evidence="1 2">
    <name type="scientific">Piloderma croceum (strain F 1598)</name>
    <dbReference type="NCBI Taxonomy" id="765440"/>
    <lineage>
        <taxon>Eukaryota</taxon>
        <taxon>Fungi</taxon>
        <taxon>Dikarya</taxon>
        <taxon>Basidiomycota</taxon>
        <taxon>Agaricomycotina</taxon>
        <taxon>Agaricomycetes</taxon>
        <taxon>Agaricomycetidae</taxon>
        <taxon>Atheliales</taxon>
        <taxon>Atheliaceae</taxon>
        <taxon>Piloderma</taxon>
    </lineage>
</organism>